<comment type="caution">
    <text evidence="1">The sequence shown here is derived from an EMBL/GenBank/DDBJ whole genome shotgun (WGS) entry which is preliminary data.</text>
</comment>
<evidence type="ECO:0000313" key="2">
    <source>
        <dbReference type="Proteomes" id="UP001356427"/>
    </source>
</evidence>
<dbReference type="Proteomes" id="UP001356427">
    <property type="component" value="Unassembled WGS sequence"/>
</dbReference>
<accession>A0AAN8KLQ9</accession>
<gene>
    <name evidence="1" type="ORF">J4Q44_G00360680</name>
</gene>
<dbReference type="AlphaFoldDB" id="A0AAN8KLQ9"/>
<name>A0AAN8KLQ9_9TELE</name>
<dbReference type="EMBL" id="JAGTTL010000036">
    <property type="protein sequence ID" value="KAK6293742.1"/>
    <property type="molecule type" value="Genomic_DNA"/>
</dbReference>
<sequence>MATTMLPELQLLNVVKGNVDSVQRWVSVSEAACPIRTTHRDWKSLLSPNVINRNSEVHTFKPEAISTFTSDTALVSFADYFRKASESMK</sequence>
<protein>
    <submittedName>
        <fullName evidence="1">Uncharacterized protein</fullName>
    </submittedName>
</protein>
<evidence type="ECO:0000313" key="1">
    <source>
        <dbReference type="EMBL" id="KAK6293742.1"/>
    </source>
</evidence>
<organism evidence="1 2">
    <name type="scientific">Coregonus suidteri</name>
    <dbReference type="NCBI Taxonomy" id="861788"/>
    <lineage>
        <taxon>Eukaryota</taxon>
        <taxon>Metazoa</taxon>
        <taxon>Chordata</taxon>
        <taxon>Craniata</taxon>
        <taxon>Vertebrata</taxon>
        <taxon>Euteleostomi</taxon>
        <taxon>Actinopterygii</taxon>
        <taxon>Neopterygii</taxon>
        <taxon>Teleostei</taxon>
        <taxon>Protacanthopterygii</taxon>
        <taxon>Salmoniformes</taxon>
        <taxon>Salmonidae</taxon>
        <taxon>Coregoninae</taxon>
        <taxon>Coregonus</taxon>
    </lineage>
</organism>
<proteinExistence type="predicted"/>
<reference evidence="1 2" key="1">
    <citation type="submission" date="2021-04" db="EMBL/GenBank/DDBJ databases">
        <authorList>
            <person name="De Guttry C."/>
            <person name="Zahm M."/>
            <person name="Klopp C."/>
            <person name="Cabau C."/>
            <person name="Louis A."/>
            <person name="Berthelot C."/>
            <person name="Parey E."/>
            <person name="Roest Crollius H."/>
            <person name="Montfort J."/>
            <person name="Robinson-Rechavi M."/>
            <person name="Bucao C."/>
            <person name="Bouchez O."/>
            <person name="Gislard M."/>
            <person name="Lluch J."/>
            <person name="Milhes M."/>
            <person name="Lampietro C."/>
            <person name="Lopez Roques C."/>
            <person name="Donnadieu C."/>
            <person name="Braasch I."/>
            <person name="Desvignes T."/>
            <person name="Postlethwait J."/>
            <person name="Bobe J."/>
            <person name="Wedekind C."/>
            <person name="Guiguen Y."/>
        </authorList>
    </citation>
    <scope>NUCLEOTIDE SEQUENCE [LARGE SCALE GENOMIC DNA]</scope>
    <source>
        <strain evidence="1">Cs_M1</strain>
        <tissue evidence="1">Blood</tissue>
    </source>
</reference>
<keyword evidence="2" id="KW-1185">Reference proteome</keyword>